<dbReference type="GO" id="GO:0016740">
    <property type="term" value="F:transferase activity"/>
    <property type="evidence" value="ECO:0007669"/>
    <property type="project" value="UniProtKB-KW"/>
</dbReference>
<accession>A0A2S0WHX1</accession>
<dbReference type="KEGG" id="aez:C3E78_00480"/>
<proteinExistence type="predicted"/>
<keyword evidence="1" id="KW-0808">Transferase</keyword>
<protein>
    <submittedName>
        <fullName evidence="1">Glycosyl transferase family 1</fullName>
    </submittedName>
</protein>
<sequence length="390" mass="42608">MPERAIVIVLGTADWDQPIATNQHYVTNELAKEFDVRFIESIGLRRPEWRLRDLRRIGRRLAALVTRREASAGVPRRREHIKVITPLILPIHTGAFARVNQYLLGRVMDRAAQGVAPAKLLWTYSPVTYGAEERFDGFVYHCVDLLGEVNGISSEVIERAERRIAPIVDTSIATTETVASSLRVRGHEPILWPNVADTSAIDGARSGAGDRVAGRVVFAGNLAPQKVDFPLLRLLVEHDVDLHLAGPIAEGGGESSKEVEDLVRRGATYHGSLSLHDLSGLYWSSCVGLIPYVINDYTRGVSPLKTFEYLAAGLAVVSTAVPSVSEQQGHVAIRNGGVDFLNAVTHFSSPPSSAQEAARAKIAQQNSWVGRGSTAREVARSLVARKLSRH</sequence>
<keyword evidence="2" id="KW-1185">Reference proteome</keyword>
<dbReference type="Gene3D" id="3.40.50.2000">
    <property type="entry name" value="Glycogen Phosphorylase B"/>
    <property type="match status" value="1"/>
</dbReference>
<accession>A0A5F2ENI1</accession>
<dbReference type="EMBL" id="CP026952">
    <property type="protein sequence ID" value="AWB90830.1"/>
    <property type="molecule type" value="Genomic_DNA"/>
</dbReference>
<dbReference type="AlphaFoldDB" id="A0A2S0WHX1"/>
<evidence type="ECO:0000313" key="1">
    <source>
        <dbReference type="EMBL" id="AWB90830.1"/>
    </source>
</evidence>
<dbReference type="RefSeq" id="WP_108576476.1">
    <property type="nucleotide sequence ID" value="NZ_CP026952.1"/>
</dbReference>
<evidence type="ECO:0000313" key="2">
    <source>
        <dbReference type="Proteomes" id="UP000244384"/>
    </source>
</evidence>
<reference evidence="2" key="1">
    <citation type="submission" date="2018-01" db="EMBL/GenBank/DDBJ databases">
        <authorList>
            <person name="Li J."/>
        </authorList>
    </citation>
    <scope>NUCLEOTIDE SEQUENCE [LARGE SCALE GENOMIC DNA]</scope>
    <source>
        <strain evidence="2">592</strain>
    </source>
</reference>
<dbReference type="SUPFAM" id="SSF53756">
    <property type="entry name" value="UDP-Glycosyltransferase/glycogen phosphorylase"/>
    <property type="match status" value="1"/>
</dbReference>
<dbReference type="Proteomes" id="UP000244384">
    <property type="component" value="Chromosome"/>
</dbReference>
<name>A0A2S0WHX1_9ACTN</name>
<dbReference type="OrthoDB" id="9771846at2"/>
<organism evidence="1 2">
    <name type="scientific">Aeromicrobium chenweiae</name>
    <dbReference type="NCBI Taxonomy" id="2079793"/>
    <lineage>
        <taxon>Bacteria</taxon>
        <taxon>Bacillati</taxon>
        <taxon>Actinomycetota</taxon>
        <taxon>Actinomycetes</taxon>
        <taxon>Propionibacteriales</taxon>
        <taxon>Nocardioidaceae</taxon>
        <taxon>Aeromicrobium</taxon>
    </lineage>
</organism>
<dbReference type="Pfam" id="PF13692">
    <property type="entry name" value="Glyco_trans_1_4"/>
    <property type="match status" value="1"/>
</dbReference>
<gene>
    <name evidence="1" type="ORF">C3E78_00480</name>
</gene>